<evidence type="ECO:0000259" key="1">
    <source>
        <dbReference type="SMART" id="SM00829"/>
    </source>
</evidence>
<dbReference type="EMBL" id="LAZR01002967">
    <property type="protein sequence ID" value="KKN23478.1"/>
    <property type="molecule type" value="Genomic_DNA"/>
</dbReference>
<dbReference type="InterPro" id="IPR013154">
    <property type="entry name" value="ADH-like_N"/>
</dbReference>
<dbReference type="PANTHER" id="PTHR11695:SF648">
    <property type="entry name" value="ZINC-BINDING OXIDOREDUCTASE"/>
    <property type="match status" value="1"/>
</dbReference>
<dbReference type="SUPFAM" id="SSF50129">
    <property type="entry name" value="GroES-like"/>
    <property type="match status" value="1"/>
</dbReference>
<dbReference type="InterPro" id="IPR050700">
    <property type="entry name" value="YIM1/Zinc_Alcohol_DH_Fams"/>
</dbReference>
<dbReference type="Gene3D" id="3.90.180.10">
    <property type="entry name" value="Medium-chain alcohol dehydrogenases, catalytic domain"/>
    <property type="match status" value="1"/>
</dbReference>
<dbReference type="Gene3D" id="3.40.50.720">
    <property type="entry name" value="NAD(P)-binding Rossmann-like Domain"/>
    <property type="match status" value="1"/>
</dbReference>
<sequence length="321" mass="36046">MKAIEWTKYGPPNVLQLKEIEKPIPMDNEVLIRIIATTVIAGDCEMRNSKFNSPFLWFVMRMWLGLRRPKKNILGQEFSGEIEAVGKDVTLFRKGDQIYANISIELGCYAEYICLPEDGVLTIKPNNMTYEEAAAVPFGALEALAYLRKANIQKGHKVLLCGASGTVGTYAIQLAKYYGAEVTAVGNPTSLEVMKSLEADIVIDYTKEDFTAKSNETYNVIFDIVGKSSFSNIKRLLKENGFYLLSNLKISHLLRRKRSSMNRIFGAQNEGAEDLIFLKELIEAGKIKSIIDRSYPFEQMVEAHNYVDTGQKTGNVVITLE</sequence>
<dbReference type="Pfam" id="PF13602">
    <property type="entry name" value="ADH_zinc_N_2"/>
    <property type="match status" value="1"/>
</dbReference>
<organism evidence="2">
    <name type="scientific">marine sediment metagenome</name>
    <dbReference type="NCBI Taxonomy" id="412755"/>
    <lineage>
        <taxon>unclassified sequences</taxon>
        <taxon>metagenomes</taxon>
        <taxon>ecological metagenomes</taxon>
    </lineage>
</organism>
<dbReference type="PANTHER" id="PTHR11695">
    <property type="entry name" value="ALCOHOL DEHYDROGENASE RELATED"/>
    <property type="match status" value="1"/>
</dbReference>
<dbReference type="Pfam" id="PF08240">
    <property type="entry name" value="ADH_N"/>
    <property type="match status" value="1"/>
</dbReference>
<name>A0A0F9S2A1_9ZZZZ</name>
<evidence type="ECO:0000313" key="2">
    <source>
        <dbReference type="EMBL" id="KKN23478.1"/>
    </source>
</evidence>
<dbReference type="InterPro" id="IPR020843">
    <property type="entry name" value="ER"/>
</dbReference>
<accession>A0A0F9S2A1</accession>
<dbReference type="GO" id="GO:0016491">
    <property type="term" value="F:oxidoreductase activity"/>
    <property type="evidence" value="ECO:0007669"/>
    <property type="project" value="InterPro"/>
</dbReference>
<dbReference type="SMART" id="SM00829">
    <property type="entry name" value="PKS_ER"/>
    <property type="match status" value="1"/>
</dbReference>
<reference evidence="2" key="1">
    <citation type="journal article" date="2015" name="Nature">
        <title>Complex archaea that bridge the gap between prokaryotes and eukaryotes.</title>
        <authorList>
            <person name="Spang A."/>
            <person name="Saw J.H."/>
            <person name="Jorgensen S.L."/>
            <person name="Zaremba-Niedzwiedzka K."/>
            <person name="Martijn J."/>
            <person name="Lind A.E."/>
            <person name="van Eijk R."/>
            <person name="Schleper C."/>
            <person name="Guy L."/>
            <person name="Ettema T.J."/>
        </authorList>
    </citation>
    <scope>NUCLEOTIDE SEQUENCE</scope>
</reference>
<comment type="caution">
    <text evidence="2">The sequence shown here is derived from an EMBL/GenBank/DDBJ whole genome shotgun (WGS) entry which is preliminary data.</text>
</comment>
<dbReference type="AlphaFoldDB" id="A0A0F9S2A1"/>
<proteinExistence type="predicted"/>
<dbReference type="CDD" id="cd08267">
    <property type="entry name" value="MDR1"/>
    <property type="match status" value="1"/>
</dbReference>
<gene>
    <name evidence="2" type="ORF">LCGC14_0904570</name>
</gene>
<dbReference type="InterPro" id="IPR011032">
    <property type="entry name" value="GroES-like_sf"/>
</dbReference>
<feature type="domain" description="Enoyl reductase (ER)" evidence="1">
    <location>
        <begin position="10"/>
        <end position="318"/>
    </location>
</feature>
<dbReference type="SUPFAM" id="SSF51735">
    <property type="entry name" value="NAD(P)-binding Rossmann-fold domains"/>
    <property type="match status" value="1"/>
</dbReference>
<dbReference type="InterPro" id="IPR036291">
    <property type="entry name" value="NAD(P)-bd_dom_sf"/>
</dbReference>
<protein>
    <recommendedName>
        <fullName evidence="1">Enoyl reductase (ER) domain-containing protein</fullName>
    </recommendedName>
</protein>